<dbReference type="Proteomes" id="UP000292665">
    <property type="component" value="Unassembled WGS sequence"/>
</dbReference>
<sequence length="109" mass="12950">MNNNVIEITETELNGYHIKKVYNGWMIAENGEMFKTCVDAERYIRNGLKRTTEAQRRAVYNYDDTFERVNCRFAKGTKERIKKIGYKSVNDYIKLAVMEKLERDEKILN</sequence>
<dbReference type="AlphaFoldDB" id="A0A4Q5C866"/>
<name>A0A4Q5C866_9FIRM</name>
<reference evidence="1 2" key="1">
    <citation type="journal article" date="2019" name="Science, e1252229">
        <title>Invertible promoters mediate bacterial phase variation, antibiotic resistance, and host adaptation in the gut.</title>
        <authorList>
            <person name="Jiang X."/>
            <person name="Hall A.B."/>
            <person name="Arthur T.D."/>
            <person name="Plichta D.R."/>
            <person name="Covington C.T."/>
            <person name="Poyet M."/>
            <person name="Crothers J."/>
            <person name="Moses P.L."/>
            <person name="Tolonen A.C."/>
            <person name="Vlamakis H."/>
            <person name="Alm E.J."/>
            <person name="Xavier R.J."/>
        </authorList>
    </citation>
    <scope>NUCLEOTIDE SEQUENCE [LARGE SCALE GENOMIC DNA]</scope>
    <source>
        <strain evidence="2">aa_0143</strain>
    </source>
</reference>
<evidence type="ECO:0000313" key="2">
    <source>
        <dbReference type="Proteomes" id="UP000292665"/>
    </source>
</evidence>
<proteinExistence type="predicted"/>
<comment type="caution">
    <text evidence="1">The sequence shown here is derived from an EMBL/GenBank/DDBJ whole genome shotgun (WGS) entry which is preliminary data.</text>
</comment>
<accession>A0A4Q5C866</accession>
<gene>
    <name evidence="1" type="ORF">EAI93_06420</name>
</gene>
<protein>
    <submittedName>
        <fullName evidence="1">Uncharacterized protein</fullName>
    </submittedName>
</protein>
<evidence type="ECO:0000313" key="1">
    <source>
        <dbReference type="EMBL" id="RYS80481.1"/>
    </source>
</evidence>
<dbReference type="RefSeq" id="WP_129794845.1">
    <property type="nucleotide sequence ID" value="NZ_DBFYTY010000093.1"/>
</dbReference>
<dbReference type="EMBL" id="RCYR01000009">
    <property type="protein sequence ID" value="RYS80481.1"/>
    <property type="molecule type" value="Genomic_DNA"/>
</dbReference>
<organism evidence="1 2">
    <name type="scientific">[Ruminococcus] torques</name>
    <dbReference type="NCBI Taxonomy" id="33039"/>
    <lineage>
        <taxon>Bacteria</taxon>
        <taxon>Bacillati</taxon>
        <taxon>Bacillota</taxon>
        <taxon>Clostridia</taxon>
        <taxon>Lachnospirales</taxon>
        <taxon>Lachnospiraceae</taxon>
        <taxon>Mediterraneibacter</taxon>
    </lineage>
</organism>